<dbReference type="PANTHER" id="PTHR12461:SF105">
    <property type="entry name" value="HYPOXIA-INDUCIBLE FACTOR 1-ALPHA INHIBITOR"/>
    <property type="match status" value="1"/>
</dbReference>
<dbReference type="PROSITE" id="PS51184">
    <property type="entry name" value="JMJC"/>
    <property type="match status" value="1"/>
</dbReference>
<dbReference type="SMART" id="SM00558">
    <property type="entry name" value="JmjC"/>
    <property type="match status" value="1"/>
</dbReference>
<evidence type="ECO:0000259" key="1">
    <source>
        <dbReference type="PROSITE" id="PS51184"/>
    </source>
</evidence>
<feature type="domain" description="JmjC" evidence="1">
    <location>
        <begin position="127"/>
        <end position="277"/>
    </location>
</feature>
<gene>
    <name evidence="2" type="ORF">SCD92_07090</name>
</gene>
<name>A0ABU4RW66_9GAMM</name>
<proteinExistence type="predicted"/>
<dbReference type="Gene3D" id="2.60.120.10">
    <property type="entry name" value="Jelly Rolls"/>
    <property type="match status" value="1"/>
</dbReference>
<accession>A0ABU4RW66</accession>
<dbReference type="Pfam" id="PF13621">
    <property type="entry name" value="Cupin_8"/>
    <property type="match status" value="1"/>
</dbReference>
<evidence type="ECO:0000313" key="2">
    <source>
        <dbReference type="EMBL" id="MDX6849118.1"/>
    </source>
</evidence>
<organism evidence="2 3">
    <name type="scientific">Gilvimarinus gilvus</name>
    <dbReference type="NCBI Taxonomy" id="3058038"/>
    <lineage>
        <taxon>Bacteria</taxon>
        <taxon>Pseudomonadati</taxon>
        <taxon>Pseudomonadota</taxon>
        <taxon>Gammaproteobacteria</taxon>
        <taxon>Cellvibrionales</taxon>
        <taxon>Cellvibrionaceae</taxon>
        <taxon>Gilvimarinus</taxon>
    </lineage>
</organism>
<dbReference type="RefSeq" id="WP_302722730.1">
    <property type="nucleotide sequence ID" value="NZ_JAULRU010000569.1"/>
</dbReference>
<reference evidence="2 3" key="1">
    <citation type="submission" date="2023-11" db="EMBL/GenBank/DDBJ databases">
        <title>Gilvimarinus fulvus sp. nov., isolated from the surface of Kelp.</title>
        <authorList>
            <person name="Sun Y.Y."/>
            <person name="Gong Y."/>
            <person name="Du Z.J."/>
        </authorList>
    </citation>
    <scope>NUCLEOTIDE SEQUENCE [LARGE SCALE GENOMIC DNA]</scope>
    <source>
        <strain evidence="2 3">SDUM040013</strain>
    </source>
</reference>
<dbReference type="EMBL" id="JAXAFO010000009">
    <property type="protein sequence ID" value="MDX6849118.1"/>
    <property type="molecule type" value="Genomic_DNA"/>
</dbReference>
<dbReference type="SUPFAM" id="SSF51197">
    <property type="entry name" value="Clavaminate synthase-like"/>
    <property type="match status" value="1"/>
</dbReference>
<dbReference type="InterPro" id="IPR014710">
    <property type="entry name" value="RmlC-like_jellyroll"/>
</dbReference>
<sequence length="343" mass="38455">MTEYPIPKQATRVREVTGTTPYTFNKDIRGASEPIIMRGLVGDWPMVRKALQSDDALCEYLAGFDRGMPLTAMQGPASNDGRIFYNQDLTGLNCRPSQTQLPTALEFIRKHAGDAQSPTFAIQSIVVPHHLPGLERELPMPLLAEQVEPRIWIGGKATVAAHYDASENIACCVAGKRRFTLFPPEQVTNLYPGPFEMTPAGAVISMVDFDNPDLQAHPRFEQALAHAQVADLEPGDGLYIPYLWWHHVRALQGLNVLVNYWWGEPNPSYGDPRNALFFAMMALNTLPAGQREAWRHHFNHYVFDNAGDLGSHLPDGRRGIMETFSTDALKRLKQRLIQVLSRK</sequence>
<comment type="caution">
    <text evidence="2">The sequence shown here is derived from an EMBL/GenBank/DDBJ whole genome shotgun (WGS) entry which is preliminary data.</text>
</comment>
<dbReference type="InterPro" id="IPR003347">
    <property type="entry name" value="JmjC_dom"/>
</dbReference>
<keyword evidence="3" id="KW-1185">Reference proteome</keyword>
<evidence type="ECO:0000313" key="3">
    <source>
        <dbReference type="Proteomes" id="UP001273505"/>
    </source>
</evidence>
<protein>
    <submittedName>
        <fullName evidence="2">Cupin-like domain-containing protein</fullName>
    </submittedName>
</protein>
<dbReference type="PANTHER" id="PTHR12461">
    <property type="entry name" value="HYPOXIA-INDUCIBLE FACTOR 1 ALPHA INHIBITOR-RELATED"/>
    <property type="match status" value="1"/>
</dbReference>
<dbReference type="Proteomes" id="UP001273505">
    <property type="component" value="Unassembled WGS sequence"/>
</dbReference>
<dbReference type="InterPro" id="IPR041667">
    <property type="entry name" value="Cupin_8"/>
</dbReference>